<sequence>MVSERQGGSRGGSAAAGRPRPVATRPGSVNRGFASVDPERQREPVAGGNAPDEHGKVPPSRGGRGPVGGAAAQPARARRARGEPDAGGEGGSG</sequence>
<gene>
    <name evidence="2" type="ORF">RAMLITH_15135</name>
</gene>
<comment type="caution">
    <text evidence="2">The sequence shown here is derived from an EMBL/GenBank/DDBJ whole genome shotgun (WGS) entry which is preliminary data.</text>
</comment>
<evidence type="ECO:0000313" key="3">
    <source>
        <dbReference type="Proteomes" id="UP000521868"/>
    </source>
</evidence>
<feature type="region of interest" description="Disordered" evidence="1">
    <location>
        <begin position="1"/>
        <end position="93"/>
    </location>
</feature>
<dbReference type="EMBL" id="VTOX01000005">
    <property type="protein sequence ID" value="NKE67157.1"/>
    <property type="molecule type" value="Genomic_DNA"/>
</dbReference>
<dbReference type="RefSeq" id="WP_168108285.1">
    <property type="nucleotide sequence ID" value="NZ_VTOX01000005.1"/>
</dbReference>
<protein>
    <submittedName>
        <fullName evidence="2">Uncharacterized protein</fullName>
    </submittedName>
</protein>
<proteinExistence type="predicted"/>
<feature type="compositionally biased region" description="Low complexity" evidence="1">
    <location>
        <begin position="12"/>
        <end position="21"/>
    </location>
</feature>
<evidence type="ECO:0000313" key="2">
    <source>
        <dbReference type="EMBL" id="NKE67157.1"/>
    </source>
</evidence>
<dbReference type="Proteomes" id="UP000521868">
    <property type="component" value="Unassembled WGS sequence"/>
</dbReference>
<dbReference type="AlphaFoldDB" id="A0A7X6DHA6"/>
<organism evidence="2 3">
    <name type="scientific">Ramlibacter lithotrophicus</name>
    <dbReference type="NCBI Taxonomy" id="2606681"/>
    <lineage>
        <taxon>Bacteria</taxon>
        <taxon>Pseudomonadati</taxon>
        <taxon>Pseudomonadota</taxon>
        <taxon>Betaproteobacteria</taxon>
        <taxon>Burkholderiales</taxon>
        <taxon>Comamonadaceae</taxon>
        <taxon>Ramlibacter</taxon>
    </lineage>
</organism>
<name>A0A7X6DHA6_9BURK</name>
<reference evidence="2 3" key="1">
    <citation type="journal article" date="2020" name="Nature">
        <title>Bacterial chemolithoautotrophy via manganese oxidation.</title>
        <authorList>
            <person name="Yu H."/>
            <person name="Leadbetter J.R."/>
        </authorList>
    </citation>
    <scope>NUCLEOTIDE SEQUENCE [LARGE SCALE GENOMIC DNA]</scope>
    <source>
        <strain evidence="2 3">RBP-1</strain>
    </source>
</reference>
<evidence type="ECO:0000256" key="1">
    <source>
        <dbReference type="SAM" id="MobiDB-lite"/>
    </source>
</evidence>
<accession>A0A7X6DHA6</accession>
<keyword evidence="3" id="KW-1185">Reference proteome</keyword>